<organism evidence="2 3">
    <name type="scientific">Gymnopus androsaceus JB14</name>
    <dbReference type="NCBI Taxonomy" id="1447944"/>
    <lineage>
        <taxon>Eukaryota</taxon>
        <taxon>Fungi</taxon>
        <taxon>Dikarya</taxon>
        <taxon>Basidiomycota</taxon>
        <taxon>Agaricomycotina</taxon>
        <taxon>Agaricomycetes</taxon>
        <taxon>Agaricomycetidae</taxon>
        <taxon>Agaricales</taxon>
        <taxon>Marasmiineae</taxon>
        <taxon>Omphalotaceae</taxon>
        <taxon>Gymnopus</taxon>
    </lineage>
</organism>
<reference evidence="2" key="1">
    <citation type="journal article" date="2019" name="Environ. Microbiol.">
        <title>Fungal ecological strategies reflected in gene transcription - a case study of two litter decomposers.</title>
        <authorList>
            <person name="Barbi F."/>
            <person name="Kohler A."/>
            <person name="Barry K."/>
            <person name="Baskaran P."/>
            <person name="Daum C."/>
            <person name="Fauchery L."/>
            <person name="Ihrmark K."/>
            <person name="Kuo A."/>
            <person name="LaButti K."/>
            <person name="Lipzen A."/>
            <person name="Morin E."/>
            <person name="Grigoriev I.V."/>
            <person name="Henrissat B."/>
            <person name="Lindahl B."/>
            <person name="Martin F."/>
        </authorList>
    </citation>
    <scope>NUCLEOTIDE SEQUENCE</scope>
    <source>
        <strain evidence="2">JB14</strain>
    </source>
</reference>
<accession>A0A6A4I1S3</accession>
<feature type="compositionally biased region" description="Low complexity" evidence="1">
    <location>
        <begin position="355"/>
        <end position="369"/>
    </location>
</feature>
<protein>
    <submittedName>
        <fullName evidence="2">Uncharacterized protein</fullName>
    </submittedName>
</protein>
<keyword evidence="3" id="KW-1185">Reference proteome</keyword>
<evidence type="ECO:0000256" key="1">
    <source>
        <dbReference type="SAM" id="MobiDB-lite"/>
    </source>
</evidence>
<sequence length="601" mass="65927">MVVTASDWTKMVTNEFYALLHAKLSDTEFHDNDARRHALQEQIEWYEQNMENLIEEKKKKGKMTKSMHKVLRPLLAMAEKIHLETGYHVGGYAIHEDHEPLTWVATTDLQNIRENKGTQMHAQAADLHALLRTQRMKSREIEADLAQLYCILPKPKGKGMRDHHRMVLPKILAFDANRIVGYGSNNDLDLRDPGKLQLTTFVKNAWRFHVRIINWAVGVPFIKCGVQTAKGFLSGHEQIHDFSAQELKAICSNRIKALVAEAEGKEIEDAEGGVQMVPWDEGFLHFTDEIQLAIEEQCDLALVKDTDGNIIVAVSHSPDYQEEMKGASKGASLWGDDSPAPRRTLPSPHSPRLPPRSVSPTRPSTPGPSQLSRPPLPAPSSQNTIPVAPVIIDRPRGTRRALSPVTEESERPKKKAKHSSSAVFSAFRMKMKNAKQLSGDAQVPISGDAQVPVSGDAQVPVSGDAQVPVSGDAQVSICGDAQVLRQPKMGLPSQDPGHLGIPDGAAQHMSAGDIPGIRPLLGPTRGGIVKPNVTVTSEVTVEHFLASDSRNATLDSVAAFYASQGVTILMGEDTAVFVLEWITAFHSKDSLIANEARAMRD</sequence>
<proteinExistence type="predicted"/>
<feature type="region of interest" description="Disordered" evidence="1">
    <location>
        <begin position="320"/>
        <end position="422"/>
    </location>
</feature>
<dbReference type="AlphaFoldDB" id="A0A6A4I1S3"/>
<name>A0A6A4I1S3_9AGAR</name>
<gene>
    <name evidence="2" type="ORF">BT96DRAFT_936538</name>
</gene>
<dbReference type="Proteomes" id="UP000799118">
    <property type="component" value="Unassembled WGS sequence"/>
</dbReference>
<dbReference type="EMBL" id="ML769426">
    <property type="protein sequence ID" value="KAE9403368.1"/>
    <property type="molecule type" value="Genomic_DNA"/>
</dbReference>
<evidence type="ECO:0000313" key="3">
    <source>
        <dbReference type="Proteomes" id="UP000799118"/>
    </source>
</evidence>
<dbReference type="OrthoDB" id="2997110at2759"/>
<evidence type="ECO:0000313" key="2">
    <source>
        <dbReference type="EMBL" id="KAE9403368.1"/>
    </source>
</evidence>